<accession>A0A5J4SJT5</accession>
<protein>
    <submittedName>
        <fullName evidence="1">Uncharacterized protein</fullName>
    </submittedName>
</protein>
<proteinExistence type="predicted"/>
<sequence>MWERDFLFICYSFTFDAFQQPLPDTYKLPLYLRAIKVKVKKEVICKSKQVHCILFHFL</sequence>
<organism evidence="1">
    <name type="scientific">termite gut metagenome</name>
    <dbReference type="NCBI Taxonomy" id="433724"/>
    <lineage>
        <taxon>unclassified sequences</taxon>
        <taxon>metagenomes</taxon>
        <taxon>organismal metagenomes</taxon>
    </lineage>
</organism>
<comment type="caution">
    <text evidence="1">The sequence shown here is derived from an EMBL/GenBank/DDBJ whole genome shotgun (WGS) entry which is preliminary data.</text>
</comment>
<dbReference type="EMBL" id="SNRY01000165">
    <property type="protein sequence ID" value="KAA6345560.1"/>
    <property type="molecule type" value="Genomic_DNA"/>
</dbReference>
<reference evidence="1" key="1">
    <citation type="submission" date="2019-03" db="EMBL/GenBank/DDBJ databases">
        <title>Single cell metagenomics reveals metabolic interactions within the superorganism composed of flagellate Streblomastix strix and complex community of Bacteroidetes bacteria on its surface.</title>
        <authorList>
            <person name="Treitli S.C."/>
            <person name="Kolisko M."/>
            <person name="Husnik F."/>
            <person name="Keeling P."/>
            <person name="Hampl V."/>
        </authorList>
    </citation>
    <scope>NUCLEOTIDE SEQUENCE</scope>
    <source>
        <strain evidence="1">STM</strain>
    </source>
</reference>
<dbReference type="AlphaFoldDB" id="A0A5J4SJT5"/>
<gene>
    <name evidence="1" type="ORF">EZS27_006873</name>
</gene>
<evidence type="ECO:0000313" key="1">
    <source>
        <dbReference type="EMBL" id="KAA6345560.1"/>
    </source>
</evidence>
<name>A0A5J4SJT5_9ZZZZ</name>